<feature type="signal peptide" evidence="2">
    <location>
        <begin position="1"/>
        <end position="24"/>
    </location>
</feature>
<dbReference type="Pfam" id="PF00497">
    <property type="entry name" value="SBP_bac_3"/>
    <property type="match status" value="1"/>
</dbReference>
<keyword evidence="5" id="KW-1185">Reference proteome</keyword>
<keyword evidence="1 2" id="KW-0732">Signal</keyword>
<dbReference type="KEGG" id="alka:J0B03_11730"/>
<dbReference type="GO" id="GO:0033294">
    <property type="term" value="F:ectoine binding"/>
    <property type="evidence" value="ECO:0007669"/>
    <property type="project" value="InterPro"/>
</dbReference>
<dbReference type="Proteomes" id="UP000663499">
    <property type="component" value="Chromosome"/>
</dbReference>
<proteinExistence type="predicted"/>
<dbReference type="EMBL" id="CP071444">
    <property type="protein sequence ID" value="QSX08441.1"/>
    <property type="molecule type" value="Genomic_DNA"/>
</dbReference>
<dbReference type="InterPro" id="IPR014337">
    <property type="entry name" value="Ectoine_EhuB"/>
</dbReference>
<dbReference type="GO" id="GO:0051470">
    <property type="term" value="P:ectoine transmembrane transport"/>
    <property type="evidence" value="ECO:0007669"/>
    <property type="project" value="InterPro"/>
</dbReference>
<dbReference type="NCBIfam" id="TIGR02995">
    <property type="entry name" value="ectoine_ehuB"/>
    <property type="match status" value="1"/>
</dbReference>
<reference evidence="4" key="1">
    <citation type="submission" date="2021-03" db="EMBL/GenBank/DDBJ databases">
        <title>Alkalibacter marinus sp. nov., isolated from tidal flat sediment.</title>
        <authorList>
            <person name="Namirimu T."/>
            <person name="Yang J.-A."/>
            <person name="Yang S.-H."/>
            <person name="Kim Y.-J."/>
            <person name="Kwon K.K."/>
        </authorList>
    </citation>
    <scope>NUCLEOTIDE SEQUENCE</scope>
    <source>
        <strain evidence="4">ES005</strain>
    </source>
</reference>
<dbReference type="PANTHER" id="PTHR35936">
    <property type="entry name" value="MEMBRANE-BOUND LYTIC MUREIN TRANSGLYCOSYLASE F"/>
    <property type="match status" value="1"/>
</dbReference>
<evidence type="ECO:0000313" key="4">
    <source>
        <dbReference type="EMBL" id="QSX08441.1"/>
    </source>
</evidence>
<evidence type="ECO:0000313" key="5">
    <source>
        <dbReference type="Proteomes" id="UP000663499"/>
    </source>
</evidence>
<dbReference type="PROSITE" id="PS51257">
    <property type="entry name" value="PROKAR_LIPOPROTEIN"/>
    <property type="match status" value="1"/>
</dbReference>
<protein>
    <submittedName>
        <fullName evidence="4">Ectoine/hydroxyectoine ABC transporter substrate-binding protein EhuB</fullName>
    </submittedName>
</protein>
<feature type="chain" id="PRO_5039356492" evidence="2">
    <location>
        <begin position="25"/>
        <end position="293"/>
    </location>
</feature>
<accession>A0A974XET7</accession>
<dbReference type="PANTHER" id="PTHR35936:SF17">
    <property type="entry name" value="ARGININE-BINDING EXTRACELLULAR PROTEIN ARTP"/>
    <property type="match status" value="1"/>
</dbReference>
<dbReference type="SUPFAM" id="SSF53850">
    <property type="entry name" value="Periplasmic binding protein-like II"/>
    <property type="match status" value="1"/>
</dbReference>
<feature type="domain" description="Solute-binding protein family 3/N-terminal" evidence="3">
    <location>
        <begin position="43"/>
        <end position="277"/>
    </location>
</feature>
<dbReference type="InterPro" id="IPR001638">
    <property type="entry name" value="Solute-binding_3/MltF_N"/>
</dbReference>
<dbReference type="Gene3D" id="3.40.190.10">
    <property type="entry name" value="Periplasmic binding protein-like II"/>
    <property type="match status" value="2"/>
</dbReference>
<organism evidence="4 5">
    <name type="scientific">Alkalibacter rhizosphaerae</name>
    <dbReference type="NCBI Taxonomy" id="2815577"/>
    <lineage>
        <taxon>Bacteria</taxon>
        <taxon>Bacillati</taxon>
        <taxon>Bacillota</taxon>
        <taxon>Clostridia</taxon>
        <taxon>Eubacteriales</taxon>
        <taxon>Eubacteriaceae</taxon>
        <taxon>Alkalibacter</taxon>
    </lineage>
</organism>
<name>A0A974XET7_9FIRM</name>
<dbReference type="AlphaFoldDB" id="A0A974XET7"/>
<evidence type="ECO:0000259" key="3">
    <source>
        <dbReference type="SMART" id="SM00062"/>
    </source>
</evidence>
<sequence>MKKKKTTRKWIIAGIILTMLVAVSGCGTTGNETTLDKALREGYVTVGFHNEDPYAYENSEGELTGQAVEVARAVLKNMGIDEMRGVLTEFGSLIPGLNAERFDIITAGMYITPERGEQVLFADPDFSVGEALAVQSGNPLDIQSYEDIVNHETAKVVVLSGVIENDYLLKSGMPQERIVNVPDVASAISALKTGRADVWNATSPTIDGALKSANDPDLERVEDFTQPIIEGKSAVGYGAAAFRKGDQDFVDAFNEELAKIKESGELLEIIEPFGFTENELPGDVMAEDLLNEK</sequence>
<dbReference type="RefSeq" id="WP_207299782.1">
    <property type="nucleotide sequence ID" value="NZ_CP071444.1"/>
</dbReference>
<evidence type="ECO:0000256" key="1">
    <source>
        <dbReference type="ARBA" id="ARBA00022729"/>
    </source>
</evidence>
<evidence type="ECO:0000256" key="2">
    <source>
        <dbReference type="SAM" id="SignalP"/>
    </source>
</evidence>
<dbReference type="CDD" id="cd01002">
    <property type="entry name" value="PBP2_Ehub_like"/>
    <property type="match status" value="1"/>
</dbReference>
<dbReference type="SMART" id="SM00062">
    <property type="entry name" value="PBPb"/>
    <property type="match status" value="1"/>
</dbReference>
<gene>
    <name evidence="4" type="primary">ehuB</name>
    <name evidence="4" type="ORF">J0B03_11730</name>
</gene>